<reference evidence="3 4" key="1">
    <citation type="submission" date="2016-08" db="EMBL/GenBank/DDBJ databases">
        <title>Complete genome sequence of Flavobacterium johnsoniae strain GSE09, a volatile-producing biocontrol agent isolated from cucumber (Cucumis sativus).</title>
        <authorList>
            <person name="Jeong J.-J."/>
            <person name="Oh J.Y."/>
            <person name="Jim Y.J."/>
            <person name="Sang M.K."/>
            <person name="Kim K.D."/>
        </authorList>
    </citation>
    <scope>NUCLEOTIDE SEQUENCE [LARGE SCALE GENOMIC DNA]</scope>
    <source>
        <strain evidence="3 4">GSE09</strain>
    </source>
</reference>
<dbReference type="EMBL" id="CP016907">
    <property type="protein sequence ID" value="AOC93831.1"/>
    <property type="molecule type" value="Genomic_DNA"/>
</dbReference>
<evidence type="ECO:0000313" key="4">
    <source>
        <dbReference type="Proteomes" id="UP000093276"/>
    </source>
</evidence>
<protein>
    <recommendedName>
        <fullName evidence="5">Lipoprotein</fullName>
    </recommendedName>
</protein>
<feature type="signal peptide" evidence="2">
    <location>
        <begin position="1"/>
        <end position="19"/>
    </location>
</feature>
<dbReference type="GeneID" id="32306577"/>
<gene>
    <name evidence="3" type="ORF">BB050_00686</name>
</gene>
<dbReference type="AlphaFoldDB" id="A0AAC9GI65"/>
<feature type="coiled-coil region" evidence="1">
    <location>
        <begin position="73"/>
        <end position="100"/>
    </location>
</feature>
<organism evidence="3 4">
    <name type="scientific">Flavobacterium anhuiense</name>
    <dbReference type="NCBI Taxonomy" id="459526"/>
    <lineage>
        <taxon>Bacteria</taxon>
        <taxon>Pseudomonadati</taxon>
        <taxon>Bacteroidota</taxon>
        <taxon>Flavobacteriia</taxon>
        <taxon>Flavobacteriales</taxon>
        <taxon>Flavobacteriaceae</taxon>
        <taxon>Flavobacterium</taxon>
    </lineage>
</organism>
<dbReference type="KEGG" id="fjg:BB050_00686"/>
<dbReference type="Proteomes" id="UP000093276">
    <property type="component" value="Chromosome"/>
</dbReference>
<name>A0AAC9GI65_9FLAO</name>
<proteinExistence type="predicted"/>
<evidence type="ECO:0008006" key="5">
    <source>
        <dbReference type="Google" id="ProtNLM"/>
    </source>
</evidence>
<evidence type="ECO:0000256" key="1">
    <source>
        <dbReference type="SAM" id="Coils"/>
    </source>
</evidence>
<accession>A0AAC9GI65</accession>
<sequence>MKRILLCFFILLCITSCTLKEKMVMNEDGSGTFSYGFDMSPMYKMGMKKTDSTKVNKVLDTTFTVKDVLAKIKDSISKLSDADKEKIEQLEKEKEKLEILEDFKVSIKVNDEKKQFEYAMAFDFPAGTDFKTIATPTESLEALAATDKKRLGALSAAPKPEEKSTATIFYDGKVFIKSVTPSKEDKKAKKKKEAKKEKSDDPFSKQIEEMMKECKYTVEYHFPKRIKTVSIKNAVVAADRKSFIAEMPLGNMQESSVDFGFKVEFE</sequence>
<evidence type="ECO:0000256" key="2">
    <source>
        <dbReference type="SAM" id="SignalP"/>
    </source>
</evidence>
<keyword evidence="1" id="KW-0175">Coiled coil</keyword>
<feature type="chain" id="PRO_5041946736" description="Lipoprotein" evidence="2">
    <location>
        <begin position="20"/>
        <end position="266"/>
    </location>
</feature>
<keyword evidence="2" id="KW-0732">Signal</keyword>
<evidence type="ECO:0000313" key="3">
    <source>
        <dbReference type="EMBL" id="AOC93831.1"/>
    </source>
</evidence>
<dbReference type="RefSeq" id="WP_123906985.1">
    <property type="nucleotide sequence ID" value="NZ_CP016907.1"/>
</dbReference>